<name>A0AAW1V8K5_9CUCU</name>
<organism evidence="1 2">
    <name type="scientific">Henosepilachna vigintioctopunctata</name>
    <dbReference type="NCBI Taxonomy" id="420089"/>
    <lineage>
        <taxon>Eukaryota</taxon>
        <taxon>Metazoa</taxon>
        <taxon>Ecdysozoa</taxon>
        <taxon>Arthropoda</taxon>
        <taxon>Hexapoda</taxon>
        <taxon>Insecta</taxon>
        <taxon>Pterygota</taxon>
        <taxon>Neoptera</taxon>
        <taxon>Endopterygota</taxon>
        <taxon>Coleoptera</taxon>
        <taxon>Polyphaga</taxon>
        <taxon>Cucujiformia</taxon>
        <taxon>Coccinelloidea</taxon>
        <taxon>Coccinellidae</taxon>
        <taxon>Epilachninae</taxon>
        <taxon>Epilachnini</taxon>
        <taxon>Henosepilachna</taxon>
    </lineage>
</organism>
<dbReference type="EMBL" id="JARQZJ010000121">
    <property type="protein sequence ID" value="KAK9888541.1"/>
    <property type="molecule type" value="Genomic_DNA"/>
</dbReference>
<feature type="non-terminal residue" evidence="1">
    <location>
        <position position="71"/>
    </location>
</feature>
<sequence>MSGTVLDLGQSGPFLDILLNGNATGFTTIGIPGVRSPLRSVLETTIAPANDTNSSLTTPTQSNLNSFYFYK</sequence>
<gene>
    <name evidence="1" type="ORF">WA026_000787</name>
</gene>
<accession>A0AAW1V8K5</accession>
<reference evidence="1 2" key="1">
    <citation type="submission" date="2023-03" db="EMBL/GenBank/DDBJ databases">
        <title>Genome insight into feeding habits of ladybird beetles.</title>
        <authorList>
            <person name="Li H.-S."/>
            <person name="Huang Y.-H."/>
            <person name="Pang H."/>
        </authorList>
    </citation>
    <scope>NUCLEOTIDE SEQUENCE [LARGE SCALE GENOMIC DNA]</scope>
    <source>
        <strain evidence="1">SYSU_2023b</strain>
        <tissue evidence="1">Whole body</tissue>
    </source>
</reference>
<dbReference type="AlphaFoldDB" id="A0AAW1V8K5"/>
<evidence type="ECO:0000313" key="1">
    <source>
        <dbReference type="EMBL" id="KAK9888541.1"/>
    </source>
</evidence>
<comment type="caution">
    <text evidence="1">The sequence shown here is derived from an EMBL/GenBank/DDBJ whole genome shotgun (WGS) entry which is preliminary data.</text>
</comment>
<proteinExistence type="predicted"/>
<dbReference type="Proteomes" id="UP001431783">
    <property type="component" value="Unassembled WGS sequence"/>
</dbReference>
<keyword evidence="2" id="KW-1185">Reference proteome</keyword>
<evidence type="ECO:0000313" key="2">
    <source>
        <dbReference type="Proteomes" id="UP001431783"/>
    </source>
</evidence>
<protein>
    <submittedName>
        <fullName evidence="1">Uncharacterized protein</fullName>
    </submittedName>
</protein>